<dbReference type="InterPro" id="IPR000515">
    <property type="entry name" value="MetI-like"/>
</dbReference>
<protein>
    <submittedName>
        <fullName evidence="9">Sugar ABC transporter permease</fullName>
    </submittedName>
</protein>
<dbReference type="PANTHER" id="PTHR30193">
    <property type="entry name" value="ABC TRANSPORTER PERMEASE PROTEIN"/>
    <property type="match status" value="1"/>
</dbReference>
<sequence length="307" mass="34521">MSAAATATDVPLPARKKRFNRNEVLAALIFVLPFVVVYAVLFIYPTLQMIWLSFHKAPLIGPGTFIGFDNYVKLFKDKLFGVAFWNTVYFVLLTVVPATLTALAIAVGVNRLKGWMQSLILACFFIPYILPVSVVFRVWGWMFDSQFGILQPLIALVAGDNVPVFRTLPLFMPTVAFITVWWTIGFNILLFIAGLRNISPEIYEAAALDGTSKWRQFTRITWPLIWPVTVLVLTIQLIAQFKIFDQVYLFGNGGRSDATMGLVQLIYRSAFQKNNGGYGATVAVVLFLIIVVFSVLQFQMLRARGEK</sequence>
<dbReference type="SUPFAM" id="SSF161098">
    <property type="entry name" value="MetI-like"/>
    <property type="match status" value="1"/>
</dbReference>
<keyword evidence="10" id="KW-1185">Reference proteome</keyword>
<comment type="similarity">
    <text evidence="7">Belongs to the binding-protein-dependent transport system permease family.</text>
</comment>
<feature type="transmembrane region" description="Helical" evidence="7">
    <location>
        <begin position="220"/>
        <end position="239"/>
    </location>
</feature>
<dbReference type="AlphaFoldDB" id="A0A1E5XMP1"/>
<dbReference type="GO" id="GO:0055085">
    <property type="term" value="P:transmembrane transport"/>
    <property type="evidence" value="ECO:0007669"/>
    <property type="project" value="InterPro"/>
</dbReference>
<evidence type="ECO:0000256" key="6">
    <source>
        <dbReference type="ARBA" id="ARBA00023136"/>
    </source>
</evidence>
<comment type="caution">
    <text evidence="9">The sequence shown here is derived from an EMBL/GenBank/DDBJ whole genome shotgun (WGS) entry which is preliminary data.</text>
</comment>
<dbReference type="CDD" id="cd06261">
    <property type="entry name" value="TM_PBP2"/>
    <property type="match status" value="1"/>
</dbReference>
<evidence type="ECO:0000313" key="9">
    <source>
        <dbReference type="EMBL" id="OEO29880.1"/>
    </source>
</evidence>
<dbReference type="InterPro" id="IPR051393">
    <property type="entry name" value="ABC_transporter_permease"/>
</dbReference>
<accession>A0A1E5XMP1</accession>
<keyword evidence="4 7" id="KW-0812">Transmembrane</keyword>
<feature type="transmembrane region" description="Helical" evidence="7">
    <location>
        <begin position="24"/>
        <end position="44"/>
    </location>
</feature>
<dbReference type="GO" id="GO:0005886">
    <property type="term" value="C:plasma membrane"/>
    <property type="evidence" value="ECO:0007669"/>
    <property type="project" value="UniProtKB-SubCell"/>
</dbReference>
<evidence type="ECO:0000256" key="4">
    <source>
        <dbReference type="ARBA" id="ARBA00022692"/>
    </source>
</evidence>
<reference evidence="9 10" key="1">
    <citation type="journal article" date="2015" name="Genome Announc.">
        <title>Genome Assemblies of Three Soil-Associated Devosia species: D. insulae, D. limi, and D. soli.</title>
        <authorList>
            <person name="Hassan Y.I."/>
            <person name="Lepp D."/>
            <person name="Zhou T."/>
        </authorList>
    </citation>
    <scope>NUCLEOTIDE SEQUENCE [LARGE SCALE GENOMIC DNA]</scope>
    <source>
        <strain evidence="9 10">DS-56</strain>
    </source>
</reference>
<keyword evidence="5 7" id="KW-1133">Transmembrane helix</keyword>
<dbReference type="InterPro" id="IPR035906">
    <property type="entry name" value="MetI-like_sf"/>
</dbReference>
<feature type="domain" description="ABC transmembrane type-1" evidence="8">
    <location>
        <begin position="84"/>
        <end position="297"/>
    </location>
</feature>
<evidence type="ECO:0000256" key="5">
    <source>
        <dbReference type="ARBA" id="ARBA00022989"/>
    </source>
</evidence>
<feature type="transmembrane region" description="Helical" evidence="7">
    <location>
        <begin position="170"/>
        <end position="193"/>
    </location>
</feature>
<keyword evidence="3" id="KW-1003">Cell membrane</keyword>
<dbReference type="PANTHER" id="PTHR30193:SF41">
    <property type="entry name" value="DIACETYLCHITOBIOSE UPTAKE SYSTEM PERMEASE PROTEIN NGCF"/>
    <property type="match status" value="1"/>
</dbReference>
<dbReference type="EMBL" id="LAJE02000247">
    <property type="protein sequence ID" value="OEO29880.1"/>
    <property type="molecule type" value="Genomic_DNA"/>
</dbReference>
<name>A0A1E5XMP1_9HYPH</name>
<feature type="transmembrane region" description="Helical" evidence="7">
    <location>
        <begin position="277"/>
        <end position="298"/>
    </location>
</feature>
<proteinExistence type="inferred from homology"/>
<feature type="transmembrane region" description="Helical" evidence="7">
    <location>
        <begin position="83"/>
        <end position="107"/>
    </location>
</feature>
<evidence type="ECO:0000259" key="8">
    <source>
        <dbReference type="PROSITE" id="PS50928"/>
    </source>
</evidence>
<evidence type="ECO:0000313" key="10">
    <source>
        <dbReference type="Proteomes" id="UP000095463"/>
    </source>
</evidence>
<evidence type="ECO:0000256" key="7">
    <source>
        <dbReference type="RuleBase" id="RU363032"/>
    </source>
</evidence>
<dbReference type="Gene3D" id="1.10.3720.10">
    <property type="entry name" value="MetI-like"/>
    <property type="match status" value="1"/>
</dbReference>
<evidence type="ECO:0000256" key="3">
    <source>
        <dbReference type="ARBA" id="ARBA00022475"/>
    </source>
</evidence>
<dbReference type="RefSeq" id="WP_069910893.1">
    <property type="nucleotide sequence ID" value="NZ_LAJE02000247.1"/>
</dbReference>
<keyword evidence="6 7" id="KW-0472">Membrane</keyword>
<dbReference type="PROSITE" id="PS50928">
    <property type="entry name" value="ABC_TM1"/>
    <property type="match status" value="1"/>
</dbReference>
<feature type="transmembrane region" description="Helical" evidence="7">
    <location>
        <begin position="119"/>
        <end position="139"/>
    </location>
</feature>
<gene>
    <name evidence="9" type="ORF">VW23_023850</name>
</gene>
<organism evidence="9 10">
    <name type="scientific">Devosia insulae DS-56</name>
    <dbReference type="NCBI Taxonomy" id="1116389"/>
    <lineage>
        <taxon>Bacteria</taxon>
        <taxon>Pseudomonadati</taxon>
        <taxon>Pseudomonadota</taxon>
        <taxon>Alphaproteobacteria</taxon>
        <taxon>Hyphomicrobiales</taxon>
        <taxon>Devosiaceae</taxon>
        <taxon>Devosia</taxon>
    </lineage>
</organism>
<comment type="subcellular location">
    <subcellularLocation>
        <location evidence="1 7">Cell membrane</location>
        <topology evidence="1 7">Multi-pass membrane protein</topology>
    </subcellularLocation>
</comment>
<evidence type="ECO:0000256" key="1">
    <source>
        <dbReference type="ARBA" id="ARBA00004651"/>
    </source>
</evidence>
<evidence type="ECO:0000256" key="2">
    <source>
        <dbReference type="ARBA" id="ARBA00022448"/>
    </source>
</evidence>
<dbReference type="OrthoDB" id="7939379at2"/>
<keyword evidence="2 7" id="KW-0813">Transport</keyword>
<dbReference type="Proteomes" id="UP000095463">
    <property type="component" value="Unassembled WGS sequence"/>
</dbReference>
<dbReference type="Pfam" id="PF00528">
    <property type="entry name" value="BPD_transp_1"/>
    <property type="match status" value="1"/>
</dbReference>